<feature type="transmembrane region" description="Helical" evidence="1">
    <location>
        <begin position="94"/>
        <end position="113"/>
    </location>
</feature>
<feature type="transmembrane region" description="Helical" evidence="1">
    <location>
        <begin position="12"/>
        <end position="31"/>
    </location>
</feature>
<dbReference type="AlphaFoldDB" id="A0AAN4W3R9"/>
<dbReference type="EMBL" id="BQKE01000003">
    <property type="protein sequence ID" value="GJM64005.1"/>
    <property type="molecule type" value="Genomic_DNA"/>
</dbReference>
<organism evidence="2 3">
    <name type="scientific">Persicobacter diffluens</name>
    <dbReference type="NCBI Taxonomy" id="981"/>
    <lineage>
        <taxon>Bacteria</taxon>
        <taxon>Pseudomonadati</taxon>
        <taxon>Bacteroidota</taxon>
        <taxon>Cytophagia</taxon>
        <taxon>Cytophagales</taxon>
        <taxon>Persicobacteraceae</taxon>
        <taxon>Persicobacter</taxon>
    </lineage>
</organism>
<keyword evidence="3" id="KW-1185">Reference proteome</keyword>
<keyword evidence="1" id="KW-0812">Transmembrane</keyword>
<dbReference type="Proteomes" id="UP001310022">
    <property type="component" value="Unassembled WGS sequence"/>
</dbReference>
<keyword evidence="1" id="KW-1133">Transmembrane helix</keyword>
<name>A0AAN4W3R9_9BACT</name>
<feature type="transmembrane region" description="Helical" evidence="1">
    <location>
        <begin position="43"/>
        <end position="68"/>
    </location>
</feature>
<evidence type="ECO:0000313" key="3">
    <source>
        <dbReference type="Proteomes" id="UP001310022"/>
    </source>
</evidence>
<comment type="caution">
    <text evidence="2">The sequence shown here is derived from an EMBL/GenBank/DDBJ whole genome shotgun (WGS) entry which is preliminary data.</text>
</comment>
<proteinExistence type="predicted"/>
<keyword evidence="1" id="KW-0472">Membrane</keyword>
<sequence>MVDTLLFYFRQYRKAIMIPSLLFIIAGQCWLNVTTYQTAYLKAFLFSGFNLLMLAITSFMWVSGYHYFKAPSSIKKKFPNLSPGTDSQYEHDQYLLFFCIYGCLITVLALAGITGR</sequence>
<protein>
    <submittedName>
        <fullName evidence="2">Uncharacterized protein</fullName>
    </submittedName>
</protein>
<dbReference type="RefSeq" id="WP_338239091.1">
    <property type="nucleotide sequence ID" value="NZ_BQKE01000003.1"/>
</dbReference>
<evidence type="ECO:0000256" key="1">
    <source>
        <dbReference type="SAM" id="Phobius"/>
    </source>
</evidence>
<gene>
    <name evidence="2" type="ORF">PEDI_45570</name>
</gene>
<reference evidence="2 3" key="1">
    <citation type="submission" date="2021-12" db="EMBL/GenBank/DDBJ databases">
        <title>Genome sequencing of bacteria with rrn-lacking chromosome and rrn-plasmid.</title>
        <authorList>
            <person name="Anda M."/>
            <person name="Iwasaki W."/>
        </authorList>
    </citation>
    <scope>NUCLEOTIDE SEQUENCE [LARGE SCALE GENOMIC DNA]</scope>
    <source>
        <strain evidence="2 3">NBRC 15940</strain>
    </source>
</reference>
<evidence type="ECO:0000313" key="2">
    <source>
        <dbReference type="EMBL" id="GJM64005.1"/>
    </source>
</evidence>
<accession>A0AAN4W3R9</accession>